<dbReference type="EMBL" id="WHSC02000001">
    <property type="protein sequence ID" value="MDO6120359.1"/>
    <property type="molecule type" value="Genomic_DNA"/>
</dbReference>
<feature type="region of interest" description="Disordered" evidence="1">
    <location>
        <begin position="1"/>
        <end position="27"/>
    </location>
</feature>
<protein>
    <submittedName>
        <fullName evidence="2">Uncharacterized protein</fullName>
    </submittedName>
</protein>
<comment type="caution">
    <text evidence="2">The sequence shown here is derived from an EMBL/GenBank/DDBJ whole genome shotgun (WGS) entry which is preliminary data.</text>
</comment>
<gene>
    <name evidence="2" type="ORF">GB928_004110</name>
</gene>
<sequence length="130" mass="14739">MHTALQTTDRRLTPRRLVPRRPSANPYANNPGTIAKWLDAFHAERPHRFQAGDEVTFETADGCRRNFYILELMDGEVAAFFYDGNPHLVQVSMADVDDLRIVSTRQYLDAEALDMYRALVGLDIEAEVAA</sequence>
<proteinExistence type="predicted"/>
<name>A0ABT8X9E5_9HYPH</name>
<evidence type="ECO:0000256" key="1">
    <source>
        <dbReference type="SAM" id="MobiDB-lite"/>
    </source>
</evidence>
<keyword evidence="3" id="KW-1185">Reference proteome</keyword>
<dbReference type="RefSeq" id="WP_244758767.1">
    <property type="nucleotide sequence ID" value="NZ_JALJCJ010000001.1"/>
</dbReference>
<accession>A0ABT8X9E5</accession>
<dbReference type="Proteomes" id="UP001177080">
    <property type="component" value="Unassembled WGS sequence"/>
</dbReference>
<evidence type="ECO:0000313" key="2">
    <source>
        <dbReference type="EMBL" id="MDO6120359.1"/>
    </source>
</evidence>
<organism evidence="2 3">
    <name type="scientific">Shinella curvata</name>
    <dbReference type="NCBI Taxonomy" id="1817964"/>
    <lineage>
        <taxon>Bacteria</taxon>
        <taxon>Pseudomonadati</taxon>
        <taxon>Pseudomonadota</taxon>
        <taxon>Alphaproteobacteria</taxon>
        <taxon>Hyphomicrobiales</taxon>
        <taxon>Rhizobiaceae</taxon>
        <taxon>Shinella</taxon>
    </lineage>
</organism>
<evidence type="ECO:0000313" key="3">
    <source>
        <dbReference type="Proteomes" id="UP001177080"/>
    </source>
</evidence>
<reference evidence="2" key="1">
    <citation type="submission" date="2022-04" db="EMBL/GenBank/DDBJ databases">
        <title>Shinella lacus sp. nov., a novel member of the genus Shinella from water.</title>
        <authorList>
            <person name="Deng Y."/>
        </authorList>
    </citation>
    <scope>NUCLEOTIDE SEQUENCE</scope>
    <source>
        <strain evidence="2">JCM 31239</strain>
    </source>
</reference>